<dbReference type="PANTHER" id="PTHR31247:SF5">
    <property type="entry name" value="DUF4203 DOMAIN-CONTAINING PROTEIN"/>
    <property type="match status" value="1"/>
</dbReference>
<keyword evidence="4 7" id="KW-1133">Transmembrane helix</keyword>
<feature type="transmembrane region" description="Helical" evidence="7">
    <location>
        <begin position="236"/>
        <end position="259"/>
    </location>
</feature>
<comment type="subcellular location">
    <subcellularLocation>
        <location evidence="1">Membrane</location>
        <topology evidence="1">Multi-pass membrane protein</topology>
    </subcellularLocation>
</comment>
<dbReference type="InterPro" id="IPR040236">
    <property type="entry name" value="TMEM198"/>
</dbReference>
<dbReference type="EMBL" id="JAPWTK010000078">
    <property type="protein sequence ID" value="KAJ8951875.1"/>
    <property type="molecule type" value="Genomic_DNA"/>
</dbReference>
<evidence type="ECO:0000256" key="6">
    <source>
        <dbReference type="ARBA" id="ARBA00049737"/>
    </source>
</evidence>
<feature type="domain" description="TM7S3/TM198-like" evidence="8">
    <location>
        <begin position="110"/>
        <end position="257"/>
    </location>
</feature>
<dbReference type="PANTHER" id="PTHR31247">
    <property type="entry name" value="TRANSMEMBRANE PROTEIN 198 FAMILY MEMBER"/>
    <property type="match status" value="1"/>
</dbReference>
<evidence type="ECO:0000256" key="1">
    <source>
        <dbReference type="ARBA" id="ARBA00004141"/>
    </source>
</evidence>
<dbReference type="AlphaFoldDB" id="A0AAV8YJ77"/>
<protein>
    <recommendedName>
        <fullName evidence="6">Transmembrane protein 198</fullName>
    </recommendedName>
</protein>
<evidence type="ECO:0000256" key="5">
    <source>
        <dbReference type="ARBA" id="ARBA00023136"/>
    </source>
</evidence>
<proteinExistence type="inferred from homology"/>
<keyword evidence="10" id="KW-1185">Reference proteome</keyword>
<evidence type="ECO:0000256" key="4">
    <source>
        <dbReference type="ARBA" id="ARBA00022989"/>
    </source>
</evidence>
<dbReference type="Pfam" id="PF13886">
    <property type="entry name" value="TM7S3_TM198"/>
    <property type="match status" value="1"/>
</dbReference>
<reference evidence="9" key="1">
    <citation type="journal article" date="2023" name="Insect Mol. Biol.">
        <title>Genome sequencing provides insights into the evolution of gene families encoding plant cell wall-degrading enzymes in longhorned beetles.</title>
        <authorList>
            <person name="Shin N.R."/>
            <person name="Okamura Y."/>
            <person name="Kirsch R."/>
            <person name="Pauchet Y."/>
        </authorList>
    </citation>
    <scope>NUCLEOTIDE SEQUENCE</scope>
    <source>
        <strain evidence="9">AMC_N1</strain>
    </source>
</reference>
<gene>
    <name evidence="9" type="ORF">NQ318_019851</name>
</gene>
<keyword evidence="5 7" id="KW-0472">Membrane</keyword>
<feature type="non-terminal residue" evidence="9">
    <location>
        <position position="1"/>
    </location>
</feature>
<evidence type="ECO:0000256" key="7">
    <source>
        <dbReference type="SAM" id="Phobius"/>
    </source>
</evidence>
<comment type="similarity">
    <text evidence="2">Belongs to the TMEM198 family.</text>
</comment>
<feature type="transmembrane region" description="Helical" evidence="7">
    <location>
        <begin position="193"/>
        <end position="212"/>
    </location>
</feature>
<dbReference type="InterPro" id="IPR025256">
    <property type="entry name" value="TM7S3/TM198-like_dom"/>
</dbReference>
<organism evidence="9 10">
    <name type="scientific">Aromia moschata</name>
    <dbReference type="NCBI Taxonomy" id="1265417"/>
    <lineage>
        <taxon>Eukaryota</taxon>
        <taxon>Metazoa</taxon>
        <taxon>Ecdysozoa</taxon>
        <taxon>Arthropoda</taxon>
        <taxon>Hexapoda</taxon>
        <taxon>Insecta</taxon>
        <taxon>Pterygota</taxon>
        <taxon>Neoptera</taxon>
        <taxon>Endopterygota</taxon>
        <taxon>Coleoptera</taxon>
        <taxon>Polyphaga</taxon>
        <taxon>Cucujiformia</taxon>
        <taxon>Chrysomeloidea</taxon>
        <taxon>Cerambycidae</taxon>
        <taxon>Cerambycinae</taxon>
        <taxon>Callichromatini</taxon>
        <taxon>Aromia</taxon>
    </lineage>
</organism>
<name>A0AAV8YJ77_9CUCU</name>
<evidence type="ECO:0000256" key="3">
    <source>
        <dbReference type="ARBA" id="ARBA00022692"/>
    </source>
</evidence>
<feature type="transmembrane region" description="Helical" evidence="7">
    <location>
        <begin position="164"/>
        <end position="186"/>
    </location>
</feature>
<evidence type="ECO:0000313" key="10">
    <source>
        <dbReference type="Proteomes" id="UP001162162"/>
    </source>
</evidence>
<accession>A0AAV8YJ77</accession>
<comment type="caution">
    <text evidence="9">The sequence shown here is derived from an EMBL/GenBank/DDBJ whole genome shotgun (WGS) entry which is preliminary data.</text>
</comment>
<evidence type="ECO:0000256" key="2">
    <source>
        <dbReference type="ARBA" id="ARBA00006244"/>
    </source>
</evidence>
<feature type="transmembrane region" description="Helical" evidence="7">
    <location>
        <begin position="132"/>
        <end position="152"/>
    </location>
</feature>
<keyword evidence="3 7" id="KW-0812">Transmembrane</keyword>
<dbReference type="Proteomes" id="UP001162162">
    <property type="component" value="Unassembled WGS sequence"/>
</dbReference>
<evidence type="ECO:0000313" key="9">
    <source>
        <dbReference type="EMBL" id="KAJ8951875.1"/>
    </source>
</evidence>
<dbReference type="GO" id="GO:0005886">
    <property type="term" value="C:plasma membrane"/>
    <property type="evidence" value="ECO:0007669"/>
    <property type="project" value="TreeGrafter"/>
</dbReference>
<sequence>LCPSGRTADRKLAVGRWHRCSIFNFHTRLLGYQGNGSVDTFAGAQKRCAQRMASGARPGSLVPPRVNGTAFPGPVTPDGPRVESCVRVDTHYDLTVAAVCSIGILFGILYTFLGVSLLAGVLFGLITMLVQYVGLFMTGLHTGLLLGLAALLTADHFMETAPNGSVWLCVGVLLCSALLVAIFNLYFRKSLTILASSLYGSAMLSVAVDYFVERLSMILWVWQRVSLKPVQPPPCWFSWIVLGAWPSLVLAGLVVQYAITGRGIHHADVVAGRKKPRAPSARGVTRADRAEMRQKKYRYLYQVRTAHGDVISQNFVQQLQKKDGADGQGECSTLQSDATHLTILPDAHLAALTESEDDSQTEIAARR</sequence>
<feature type="transmembrane region" description="Helical" evidence="7">
    <location>
        <begin position="96"/>
        <end position="125"/>
    </location>
</feature>
<evidence type="ECO:0000259" key="8">
    <source>
        <dbReference type="Pfam" id="PF13886"/>
    </source>
</evidence>